<dbReference type="AlphaFoldDB" id="A0A9P0GBI1"/>
<evidence type="ECO:0000256" key="1">
    <source>
        <dbReference type="ARBA" id="ARBA00004123"/>
    </source>
</evidence>
<evidence type="ECO:0000313" key="3">
    <source>
        <dbReference type="Proteomes" id="UP001153636"/>
    </source>
</evidence>
<dbReference type="SUPFAM" id="SSF46689">
    <property type="entry name" value="Homeodomain-like"/>
    <property type="match status" value="1"/>
</dbReference>
<accession>A0A9P0GBI1</accession>
<evidence type="ECO:0008006" key="4">
    <source>
        <dbReference type="Google" id="ProtNLM"/>
    </source>
</evidence>
<keyword evidence="3" id="KW-1185">Reference proteome</keyword>
<reference evidence="2" key="1">
    <citation type="submission" date="2022-01" db="EMBL/GenBank/DDBJ databases">
        <authorList>
            <person name="King R."/>
        </authorList>
    </citation>
    <scope>NUCLEOTIDE SEQUENCE</scope>
</reference>
<evidence type="ECO:0000313" key="2">
    <source>
        <dbReference type="EMBL" id="CAH1104901.1"/>
    </source>
</evidence>
<organism evidence="2 3">
    <name type="scientific">Psylliodes chrysocephalus</name>
    <dbReference type="NCBI Taxonomy" id="3402493"/>
    <lineage>
        <taxon>Eukaryota</taxon>
        <taxon>Metazoa</taxon>
        <taxon>Ecdysozoa</taxon>
        <taxon>Arthropoda</taxon>
        <taxon>Hexapoda</taxon>
        <taxon>Insecta</taxon>
        <taxon>Pterygota</taxon>
        <taxon>Neoptera</taxon>
        <taxon>Endopterygota</taxon>
        <taxon>Coleoptera</taxon>
        <taxon>Polyphaga</taxon>
        <taxon>Cucujiformia</taxon>
        <taxon>Chrysomeloidea</taxon>
        <taxon>Chrysomelidae</taxon>
        <taxon>Galerucinae</taxon>
        <taxon>Alticini</taxon>
        <taxon>Psylliodes</taxon>
    </lineage>
</organism>
<protein>
    <recommendedName>
        <fullName evidence="4">Mos1 transposase HTH domain-containing protein</fullName>
    </recommendedName>
</protein>
<gene>
    <name evidence="2" type="ORF">PSYICH_LOCUS5688</name>
</gene>
<dbReference type="PANTHER" id="PTHR46060">
    <property type="entry name" value="MARINER MOS1 TRANSPOSASE-LIKE PROTEIN"/>
    <property type="match status" value="1"/>
</dbReference>
<dbReference type="OrthoDB" id="8189655at2759"/>
<comment type="subcellular location">
    <subcellularLocation>
        <location evidence="1">Nucleus</location>
    </subcellularLocation>
</comment>
<dbReference type="InterPro" id="IPR052709">
    <property type="entry name" value="Transposase-MT_Hybrid"/>
</dbReference>
<dbReference type="Proteomes" id="UP001153636">
    <property type="component" value="Chromosome 18"/>
</dbReference>
<dbReference type="GO" id="GO:0005634">
    <property type="term" value="C:nucleus"/>
    <property type="evidence" value="ECO:0007669"/>
    <property type="project" value="UniProtKB-SubCell"/>
</dbReference>
<dbReference type="PANTHER" id="PTHR46060:SF1">
    <property type="entry name" value="MARINER MOS1 TRANSPOSASE-LIKE PROTEIN"/>
    <property type="match status" value="1"/>
</dbReference>
<dbReference type="EMBL" id="OV651830">
    <property type="protein sequence ID" value="CAH1104901.1"/>
    <property type="molecule type" value="Genomic_DNA"/>
</dbReference>
<name>A0A9P0GBI1_9CUCU</name>
<dbReference type="InterPro" id="IPR009057">
    <property type="entry name" value="Homeodomain-like_sf"/>
</dbReference>
<sequence>MAGPLEDCTLEEQRSVIRFLVAEGVKPSEIFSRMLIQYSKSCVNRANFYKWVDRFKSGRTSVGDEPRGGRPVEVFGPSLESRIDGLIRDNRRITVEMIAEEAQVSVGTVHNVIQNNLKYRKTCSRCVPRQLTDAHKESRLSISQDLKQRSLIEGDAFLKE</sequence>
<proteinExistence type="predicted"/>